<protein>
    <submittedName>
        <fullName evidence="1">Uncharacterized protein</fullName>
    </submittedName>
</protein>
<dbReference type="EMBL" id="PNYA01000013">
    <property type="protein sequence ID" value="PMS18865.1"/>
    <property type="molecule type" value="Genomic_DNA"/>
</dbReference>
<name>A0A2N7VP43_9BURK</name>
<dbReference type="AlphaFoldDB" id="A0A2N7VP43"/>
<gene>
    <name evidence="1" type="ORF">C0Z18_16220</name>
</gene>
<accession>A0A2N7VP43</accession>
<evidence type="ECO:0000313" key="2">
    <source>
        <dbReference type="Proteomes" id="UP000235616"/>
    </source>
</evidence>
<proteinExistence type="predicted"/>
<sequence>MLASLVVAIFPLAGQAEVREITNFADSDVQLLTECAKSQHGSNCTIYDVRKSRRKKIISFSHMVLERYRRPRLFRNTIYL</sequence>
<dbReference type="Proteomes" id="UP000235616">
    <property type="component" value="Unassembled WGS sequence"/>
</dbReference>
<reference evidence="1 2" key="1">
    <citation type="submission" date="2018-01" db="EMBL/GenBank/DDBJ databases">
        <title>Whole genome analyses suggest that Burkholderia sensu lato contains two further novel genera in the rhizoxinica-symbiotica group Mycetohabitans gen. nov., and Trinickia gen. nov.: implications for the evolution of diazotrophy and nodulation in the Burkholderiaceae.</title>
        <authorList>
            <person name="Estrada-de los Santos P."/>
            <person name="Palmer M."/>
            <person name="Chavez-Ramirez B."/>
            <person name="Beukes C."/>
            <person name="Steenkamp E.T."/>
            <person name="Hirsch A.M."/>
            <person name="Manyaka P."/>
            <person name="Maluk M."/>
            <person name="Lafos M."/>
            <person name="Crook M."/>
            <person name="Gross E."/>
            <person name="Simon M.F."/>
            <person name="Bueno dos Reis Junior F."/>
            <person name="Poole P.S."/>
            <person name="Venter S.N."/>
            <person name="James E.K."/>
        </authorList>
    </citation>
    <scope>NUCLEOTIDE SEQUENCE [LARGE SCALE GENOMIC DNA]</scope>
    <source>
        <strain evidence="1 2">GIMN1.004</strain>
    </source>
</reference>
<keyword evidence="2" id="KW-1185">Reference proteome</keyword>
<organism evidence="1 2">
    <name type="scientific">Trinickia dabaoshanensis</name>
    <dbReference type="NCBI Taxonomy" id="564714"/>
    <lineage>
        <taxon>Bacteria</taxon>
        <taxon>Pseudomonadati</taxon>
        <taxon>Pseudomonadota</taxon>
        <taxon>Betaproteobacteria</taxon>
        <taxon>Burkholderiales</taxon>
        <taxon>Burkholderiaceae</taxon>
        <taxon>Trinickia</taxon>
    </lineage>
</organism>
<evidence type="ECO:0000313" key="1">
    <source>
        <dbReference type="EMBL" id="PMS18865.1"/>
    </source>
</evidence>
<comment type="caution">
    <text evidence="1">The sequence shown here is derived from an EMBL/GenBank/DDBJ whole genome shotgun (WGS) entry which is preliminary data.</text>
</comment>